<dbReference type="PANTHER" id="PTHR11177">
    <property type="entry name" value="CHITINASE"/>
    <property type="match status" value="1"/>
</dbReference>
<evidence type="ECO:0000313" key="8">
    <source>
        <dbReference type="EMBL" id="GJN37124.1"/>
    </source>
</evidence>
<dbReference type="PROSITE" id="PS51910">
    <property type="entry name" value="GH18_2"/>
    <property type="match status" value="1"/>
</dbReference>
<dbReference type="SUPFAM" id="SSF54556">
    <property type="entry name" value="Chitinase insertion domain"/>
    <property type="match status" value="1"/>
</dbReference>
<dbReference type="InterPro" id="IPR017853">
    <property type="entry name" value="GH"/>
</dbReference>
<evidence type="ECO:0000256" key="5">
    <source>
        <dbReference type="ARBA" id="ARBA00023295"/>
    </source>
</evidence>
<proteinExistence type="inferred from homology"/>
<evidence type="ECO:0000256" key="1">
    <source>
        <dbReference type="ARBA" id="ARBA00008682"/>
    </source>
</evidence>
<evidence type="ECO:0000256" key="2">
    <source>
        <dbReference type="ARBA" id="ARBA00022729"/>
    </source>
</evidence>
<keyword evidence="4" id="KW-0325">Glycoprotein</keyword>
<keyword evidence="3" id="KW-0378">Hydrolase</keyword>
<dbReference type="Proteomes" id="UP001054889">
    <property type="component" value="Unassembled WGS sequence"/>
</dbReference>
<dbReference type="InterPro" id="IPR029070">
    <property type="entry name" value="Chitinase_insertion_sf"/>
</dbReference>
<dbReference type="Gene3D" id="3.10.50.10">
    <property type="match status" value="1"/>
</dbReference>
<dbReference type="GO" id="GO:0005975">
    <property type="term" value="P:carbohydrate metabolic process"/>
    <property type="evidence" value="ECO:0007669"/>
    <property type="project" value="InterPro"/>
</dbReference>
<organism evidence="8 9">
    <name type="scientific">Eleusine coracana subsp. coracana</name>
    <dbReference type="NCBI Taxonomy" id="191504"/>
    <lineage>
        <taxon>Eukaryota</taxon>
        <taxon>Viridiplantae</taxon>
        <taxon>Streptophyta</taxon>
        <taxon>Embryophyta</taxon>
        <taxon>Tracheophyta</taxon>
        <taxon>Spermatophyta</taxon>
        <taxon>Magnoliopsida</taxon>
        <taxon>Liliopsida</taxon>
        <taxon>Poales</taxon>
        <taxon>Poaceae</taxon>
        <taxon>PACMAD clade</taxon>
        <taxon>Chloridoideae</taxon>
        <taxon>Cynodonteae</taxon>
        <taxon>Eleusininae</taxon>
        <taxon>Eleusine</taxon>
    </lineage>
</organism>
<reference evidence="8" key="1">
    <citation type="journal article" date="2018" name="DNA Res.">
        <title>Multiple hybrid de novo genome assembly of finger millet, an orphan allotetraploid crop.</title>
        <authorList>
            <person name="Hatakeyama M."/>
            <person name="Aluri S."/>
            <person name="Balachadran M.T."/>
            <person name="Sivarajan S.R."/>
            <person name="Patrignani A."/>
            <person name="Gruter S."/>
            <person name="Poveda L."/>
            <person name="Shimizu-Inatsugi R."/>
            <person name="Baeten J."/>
            <person name="Francoijs K.J."/>
            <person name="Nataraja K.N."/>
            <person name="Reddy Y.A.N."/>
            <person name="Phadnis S."/>
            <person name="Ravikumar R.L."/>
            <person name="Schlapbach R."/>
            <person name="Sreeman S.M."/>
            <person name="Shimizu K.K."/>
        </authorList>
    </citation>
    <scope>NUCLEOTIDE SEQUENCE</scope>
</reference>
<dbReference type="Pfam" id="PF00704">
    <property type="entry name" value="Glyco_hydro_18"/>
    <property type="match status" value="1"/>
</dbReference>
<dbReference type="GO" id="GO:0008061">
    <property type="term" value="F:chitin binding"/>
    <property type="evidence" value="ECO:0007669"/>
    <property type="project" value="InterPro"/>
</dbReference>
<dbReference type="InterPro" id="IPR001223">
    <property type="entry name" value="Glyco_hydro18_cat"/>
</dbReference>
<keyword evidence="9" id="KW-1185">Reference proteome</keyword>
<dbReference type="InterPro" id="IPR050314">
    <property type="entry name" value="Glycosyl_Hydrlase_18"/>
</dbReference>
<dbReference type="PANTHER" id="PTHR11177:SF180">
    <property type="entry name" value="OS04G0376400 PROTEIN"/>
    <property type="match status" value="1"/>
</dbReference>
<name>A0AAV5FN86_ELECO</name>
<dbReference type="Gene3D" id="3.20.20.80">
    <property type="entry name" value="Glycosidases"/>
    <property type="match status" value="1"/>
</dbReference>
<dbReference type="AlphaFoldDB" id="A0AAV5FN86"/>
<dbReference type="FunFam" id="3.10.50.10:FF:000003">
    <property type="entry name" value="Class V chitinase CHIT5b"/>
    <property type="match status" value="1"/>
</dbReference>
<sequence length="500" mass="52881">MTQAKTLPTPPSPSSSPSSPPAMALPSYYSYAIVFLVSIAVRLSPSFAASSLTTTVRAGYYLAADARLRPLAALDASLYTHLYYVALPVDPTTRASPVVPADPDQARLLAAFSSELKSRNPALRTLLSVGAADLASSSAPNQQTTEDPAFAAMAADPSSRASFAAAAVSLAEAHGFDGLDLAWRYPSSAAEMASLGLLLADLRAAAPRGFLLTAAVYFSDHVFASPHPGVDYPAEAMARCLDWANVVAFGLRPGPPPPNATTAFDAPLYDRASHFSASYGVVSWADAGLPAANLLMGLPLYGRSWVLRNKAHDDVGAPVVAAGPKQRRGTNATGVMSYAEVQRLAAAGKGSVVTTTNYDNASVASYLSVGGVWVAFDGAAVVDEKLAFAARRGMLGYFLWPVNYDDANFTVSRRATLNFVAASEAWMKNIQQVSSNSRNNGTVGKQAQEPVRVPPALQSPARTPVPMPAPTSGSKHWRLPWRKLDLFLQLGLLIIILLWS</sequence>
<gene>
    <name evidence="8" type="primary">gb26049</name>
    <name evidence="8" type="ORF">PR202_gb26049</name>
</gene>
<dbReference type="SMART" id="SM00636">
    <property type="entry name" value="Glyco_18"/>
    <property type="match status" value="1"/>
</dbReference>
<protein>
    <recommendedName>
        <fullName evidence="7">GH18 domain-containing protein</fullName>
    </recommendedName>
</protein>
<comment type="similarity">
    <text evidence="1">Belongs to the glycosyl hydrolase 18 family. Chitinase class V subfamily.</text>
</comment>
<dbReference type="SUPFAM" id="SSF51445">
    <property type="entry name" value="(Trans)glycosidases"/>
    <property type="match status" value="1"/>
</dbReference>
<dbReference type="GO" id="GO:0006032">
    <property type="term" value="P:chitin catabolic process"/>
    <property type="evidence" value="ECO:0007669"/>
    <property type="project" value="TreeGrafter"/>
</dbReference>
<evidence type="ECO:0000256" key="3">
    <source>
        <dbReference type="ARBA" id="ARBA00022801"/>
    </source>
</evidence>
<feature type="compositionally biased region" description="Pro residues" evidence="6">
    <location>
        <begin position="8"/>
        <end position="20"/>
    </location>
</feature>
<evidence type="ECO:0000256" key="4">
    <source>
        <dbReference type="ARBA" id="ARBA00023180"/>
    </source>
</evidence>
<reference evidence="8" key="2">
    <citation type="submission" date="2021-12" db="EMBL/GenBank/DDBJ databases">
        <title>Resequencing data analysis of finger millet.</title>
        <authorList>
            <person name="Hatakeyama M."/>
            <person name="Aluri S."/>
            <person name="Balachadran M.T."/>
            <person name="Sivarajan S.R."/>
            <person name="Poveda L."/>
            <person name="Shimizu-Inatsugi R."/>
            <person name="Schlapbach R."/>
            <person name="Sreeman S.M."/>
            <person name="Shimizu K.K."/>
        </authorList>
    </citation>
    <scope>NUCLEOTIDE SEQUENCE</scope>
</reference>
<comment type="caution">
    <text evidence="8">The sequence shown here is derived from an EMBL/GenBank/DDBJ whole genome shotgun (WGS) entry which is preliminary data.</text>
</comment>
<dbReference type="InterPro" id="IPR011583">
    <property type="entry name" value="Chitinase_II/V-like_cat"/>
</dbReference>
<dbReference type="GO" id="GO:0004568">
    <property type="term" value="F:chitinase activity"/>
    <property type="evidence" value="ECO:0007669"/>
    <property type="project" value="TreeGrafter"/>
</dbReference>
<keyword evidence="2" id="KW-0732">Signal</keyword>
<accession>A0AAV5FN86</accession>
<keyword evidence="5" id="KW-0326">Glycosidase</keyword>
<dbReference type="EMBL" id="BQKI01000093">
    <property type="protein sequence ID" value="GJN37124.1"/>
    <property type="molecule type" value="Genomic_DNA"/>
</dbReference>
<feature type="domain" description="GH18" evidence="7">
    <location>
        <begin position="55"/>
        <end position="422"/>
    </location>
</feature>
<feature type="region of interest" description="Disordered" evidence="6">
    <location>
        <begin position="1"/>
        <end position="21"/>
    </location>
</feature>
<evidence type="ECO:0000256" key="6">
    <source>
        <dbReference type="SAM" id="MobiDB-lite"/>
    </source>
</evidence>
<evidence type="ECO:0000313" key="9">
    <source>
        <dbReference type="Proteomes" id="UP001054889"/>
    </source>
</evidence>
<evidence type="ECO:0000259" key="7">
    <source>
        <dbReference type="PROSITE" id="PS51910"/>
    </source>
</evidence>
<dbReference type="GO" id="GO:0005576">
    <property type="term" value="C:extracellular region"/>
    <property type="evidence" value="ECO:0007669"/>
    <property type="project" value="TreeGrafter"/>
</dbReference>